<gene>
    <name evidence="2" type="ORF">RCC_06850</name>
</gene>
<proteinExistence type="predicted"/>
<dbReference type="Proteomes" id="UP000225277">
    <property type="component" value="Unassembled WGS sequence"/>
</dbReference>
<name>A0A2D3VGH5_9PEZI</name>
<dbReference type="EMBL" id="FJUY01000010">
    <property type="protein sequence ID" value="CZT20989.1"/>
    <property type="molecule type" value="Genomic_DNA"/>
</dbReference>
<sequence>MALPVPLCSRNRENTFTVSANEARQASSLAESRQNSQTSHPNAWRDCSRTERTTFRRSAGFIHAPCTLVSHRKTAEQQATALLDT</sequence>
<accession>A0A2D3VGH5</accession>
<dbReference type="AlphaFoldDB" id="A0A2D3VGH5"/>
<dbReference type="RefSeq" id="XP_023627878.1">
    <property type="nucleotide sequence ID" value="XM_023772110.1"/>
</dbReference>
<dbReference type="GeneID" id="35601975"/>
<keyword evidence="3" id="KW-1185">Reference proteome</keyword>
<reference evidence="2 3" key="1">
    <citation type="submission" date="2016-03" db="EMBL/GenBank/DDBJ databases">
        <authorList>
            <person name="Ploux O."/>
        </authorList>
    </citation>
    <scope>NUCLEOTIDE SEQUENCE [LARGE SCALE GENOMIC DNA]</scope>
    <source>
        <strain evidence="2 3">URUG2</strain>
    </source>
</reference>
<feature type="region of interest" description="Disordered" evidence="1">
    <location>
        <begin position="20"/>
        <end position="47"/>
    </location>
</feature>
<protein>
    <submittedName>
        <fullName evidence="2">Uncharacterized protein</fullName>
    </submittedName>
</protein>
<evidence type="ECO:0000256" key="1">
    <source>
        <dbReference type="SAM" id="MobiDB-lite"/>
    </source>
</evidence>
<evidence type="ECO:0000313" key="3">
    <source>
        <dbReference type="Proteomes" id="UP000225277"/>
    </source>
</evidence>
<organism evidence="2 3">
    <name type="scientific">Ramularia collo-cygni</name>
    <dbReference type="NCBI Taxonomy" id="112498"/>
    <lineage>
        <taxon>Eukaryota</taxon>
        <taxon>Fungi</taxon>
        <taxon>Dikarya</taxon>
        <taxon>Ascomycota</taxon>
        <taxon>Pezizomycotina</taxon>
        <taxon>Dothideomycetes</taxon>
        <taxon>Dothideomycetidae</taxon>
        <taxon>Mycosphaerellales</taxon>
        <taxon>Mycosphaerellaceae</taxon>
        <taxon>Ramularia</taxon>
    </lineage>
</organism>
<evidence type="ECO:0000313" key="2">
    <source>
        <dbReference type="EMBL" id="CZT20989.1"/>
    </source>
</evidence>
<feature type="compositionally biased region" description="Polar residues" evidence="1">
    <location>
        <begin position="20"/>
        <end position="41"/>
    </location>
</feature>